<evidence type="ECO:0000313" key="6">
    <source>
        <dbReference type="Proteomes" id="UP000263642"/>
    </source>
</evidence>
<keyword evidence="3 5" id="KW-0808">Transferase</keyword>
<dbReference type="AlphaFoldDB" id="A0A3D3REQ7"/>
<dbReference type="Gene3D" id="3.90.550.10">
    <property type="entry name" value="Spore Coat Polysaccharide Biosynthesis Protein SpsA, Chain A"/>
    <property type="match status" value="1"/>
</dbReference>
<feature type="domain" description="Glycosyltransferase 2-like" evidence="4">
    <location>
        <begin position="13"/>
        <end position="118"/>
    </location>
</feature>
<evidence type="ECO:0000256" key="2">
    <source>
        <dbReference type="ARBA" id="ARBA00022676"/>
    </source>
</evidence>
<comment type="caution">
    <text evidence="5">The sequence shown here is derived from an EMBL/GenBank/DDBJ whole genome shotgun (WGS) entry which is preliminary data.</text>
</comment>
<evidence type="ECO:0000256" key="1">
    <source>
        <dbReference type="ARBA" id="ARBA00006739"/>
    </source>
</evidence>
<organism evidence="5 6">
    <name type="scientific">Gimesia maris</name>
    <dbReference type="NCBI Taxonomy" id="122"/>
    <lineage>
        <taxon>Bacteria</taxon>
        <taxon>Pseudomonadati</taxon>
        <taxon>Planctomycetota</taxon>
        <taxon>Planctomycetia</taxon>
        <taxon>Planctomycetales</taxon>
        <taxon>Planctomycetaceae</taxon>
        <taxon>Gimesia</taxon>
    </lineage>
</organism>
<dbReference type="Pfam" id="PF00535">
    <property type="entry name" value="Glycos_transf_2"/>
    <property type="match status" value="1"/>
</dbReference>
<dbReference type="InterPro" id="IPR029044">
    <property type="entry name" value="Nucleotide-diphossugar_trans"/>
</dbReference>
<dbReference type="SUPFAM" id="SSF53448">
    <property type="entry name" value="Nucleotide-diphospho-sugar transferases"/>
    <property type="match status" value="1"/>
</dbReference>
<name>A0A3D3REQ7_9PLAN</name>
<dbReference type="NCBIfam" id="TIGR01556">
    <property type="entry name" value="rhamnosyltran"/>
    <property type="match status" value="1"/>
</dbReference>
<gene>
    <name evidence="5" type="ORF">DIT97_31535</name>
</gene>
<proteinExistence type="inferred from homology"/>
<sequence length="304" mass="34101">MASKFDSSDSVVSIVVTYFPDPGGLKNLLAELSHQSDTVITVDNSNDQNTLAMIAERIPGNGILIDQKENSGIAAAINCGIRQAQKQNAGYVVLFDQDSLPGPGMIQTLHSELQRHAQSGDKIAAVGPKYSDIKGELKSPFVRLDGRKLSRIECADDEVVQVDHLISSGCLISMAALQDIGEMEEELFIDYVDTEWCLRAINKGYSLYGVGAAQMQHSLGDQLTTLFGRSHPVRGSLRYYYLIRNGIWVLRRPWISRSWRNMDRRRLFLIYIGCSLFIESRFANWKMMTIGIWHSMTGRMGKYQ</sequence>
<dbReference type="InterPro" id="IPR006446">
    <property type="entry name" value="RhaTrfase"/>
</dbReference>
<keyword evidence="2" id="KW-0328">Glycosyltransferase</keyword>
<dbReference type="PANTHER" id="PTHR43179:SF12">
    <property type="entry name" value="GALACTOFURANOSYLTRANSFERASE GLFT2"/>
    <property type="match status" value="1"/>
</dbReference>
<comment type="similarity">
    <text evidence="1">Belongs to the glycosyltransferase 2 family.</text>
</comment>
<evidence type="ECO:0000259" key="4">
    <source>
        <dbReference type="Pfam" id="PF00535"/>
    </source>
</evidence>
<reference evidence="5 6" key="1">
    <citation type="journal article" date="2018" name="Nat. Biotechnol.">
        <title>A standardized bacterial taxonomy based on genome phylogeny substantially revises the tree of life.</title>
        <authorList>
            <person name="Parks D.H."/>
            <person name="Chuvochina M."/>
            <person name="Waite D.W."/>
            <person name="Rinke C."/>
            <person name="Skarshewski A."/>
            <person name="Chaumeil P.A."/>
            <person name="Hugenholtz P."/>
        </authorList>
    </citation>
    <scope>NUCLEOTIDE SEQUENCE [LARGE SCALE GENOMIC DNA]</scope>
    <source>
        <strain evidence="5">UBA9375</strain>
    </source>
</reference>
<dbReference type="PANTHER" id="PTHR43179">
    <property type="entry name" value="RHAMNOSYLTRANSFERASE WBBL"/>
    <property type="match status" value="1"/>
</dbReference>
<dbReference type="Proteomes" id="UP000263642">
    <property type="component" value="Unassembled WGS sequence"/>
</dbReference>
<dbReference type="GO" id="GO:0016757">
    <property type="term" value="F:glycosyltransferase activity"/>
    <property type="evidence" value="ECO:0007669"/>
    <property type="project" value="UniProtKB-KW"/>
</dbReference>
<protein>
    <submittedName>
        <fullName evidence="5">Glycosyltransferase family 2 protein</fullName>
    </submittedName>
</protein>
<dbReference type="EMBL" id="DQAY01000194">
    <property type="protein sequence ID" value="HCO27314.1"/>
    <property type="molecule type" value="Genomic_DNA"/>
</dbReference>
<evidence type="ECO:0000256" key="3">
    <source>
        <dbReference type="ARBA" id="ARBA00022679"/>
    </source>
</evidence>
<accession>A0A3D3REQ7</accession>
<dbReference type="InterPro" id="IPR001173">
    <property type="entry name" value="Glyco_trans_2-like"/>
</dbReference>
<evidence type="ECO:0000313" key="5">
    <source>
        <dbReference type="EMBL" id="HCO27314.1"/>
    </source>
</evidence>
<dbReference type="CDD" id="cd02526">
    <property type="entry name" value="GT2_RfbF_like"/>
    <property type="match status" value="1"/>
</dbReference>